<evidence type="ECO:0000256" key="1">
    <source>
        <dbReference type="ARBA" id="ARBA00004651"/>
    </source>
</evidence>
<keyword evidence="4" id="KW-1003">Cell membrane</keyword>
<dbReference type="EMBL" id="CP079105">
    <property type="protein sequence ID" value="QXQ16072.1"/>
    <property type="molecule type" value="Genomic_DNA"/>
</dbReference>
<proteinExistence type="inferred from homology"/>
<name>A0ABX8SE66_9ACTN</name>
<evidence type="ECO:0000256" key="7">
    <source>
        <dbReference type="ARBA" id="ARBA00023136"/>
    </source>
</evidence>
<feature type="transmembrane region" description="Helical" evidence="8">
    <location>
        <begin position="73"/>
        <end position="92"/>
    </location>
</feature>
<feature type="transmembrane region" description="Helical" evidence="8">
    <location>
        <begin position="160"/>
        <end position="181"/>
    </location>
</feature>
<keyword evidence="6 8" id="KW-1133">Transmembrane helix</keyword>
<feature type="transmembrane region" description="Helical" evidence="8">
    <location>
        <begin position="19"/>
        <end position="39"/>
    </location>
</feature>
<comment type="subcellular location">
    <subcellularLocation>
        <location evidence="1">Cell membrane</location>
        <topology evidence="1">Multi-pass membrane protein</topology>
    </subcellularLocation>
</comment>
<feature type="transmembrane region" description="Helical" evidence="8">
    <location>
        <begin position="130"/>
        <end position="148"/>
    </location>
</feature>
<dbReference type="InterPro" id="IPR037294">
    <property type="entry name" value="ABC_BtuC-like"/>
</dbReference>
<keyword evidence="10" id="KW-1185">Reference proteome</keyword>
<reference evidence="9" key="1">
    <citation type="submission" date="2021-07" db="EMBL/GenBank/DDBJ databases">
        <title>Candidatus Kaistella beijingensis sp. nov. isolated from a municipal wastewater treatment plant is involved in sludge foaming.</title>
        <authorList>
            <person name="Song Y."/>
            <person name="Liu S.-J."/>
        </authorList>
    </citation>
    <scope>NUCLEOTIDE SEQUENCE</scope>
    <source>
        <strain evidence="9">DSM 43998</strain>
    </source>
</reference>
<evidence type="ECO:0000256" key="3">
    <source>
        <dbReference type="ARBA" id="ARBA00022448"/>
    </source>
</evidence>
<dbReference type="Pfam" id="PF01032">
    <property type="entry name" value="FecCD"/>
    <property type="match status" value="1"/>
</dbReference>
<keyword evidence="5 8" id="KW-0812">Transmembrane</keyword>
<feature type="transmembrane region" description="Helical" evidence="8">
    <location>
        <begin position="251"/>
        <end position="278"/>
    </location>
</feature>
<feature type="transmembrane region" description="Helical" evidence="8">
    <location>
        <begin position="290"/>
        <end position="312"/>
    </location>
</feature>
<dbReference type="InterPro" id="IPR000522">
    <property type="entry name" value="ABC_transptr_permease_BtuC"/>
</dbReference>
<gene>
    <name evidence="9" type="ORF">KV203_18985</name>
</gene>
<evidence type="ECO:0000256" key="5">
    <source>
        <dbReference type="ARBA" id="ARBA00022692"/>
    </source>
</evidence>
<feature type="transmembrane region" description="Helical" evidence="8">
    <location>
        <begin position="104"/>
        <end position="123"/>
    </location>
</feature>
<evidence type="ECO:0000313" key="9">
    <source>
        <dbReference type="EMBL" id="QXQ16072.1"/>
    </source>
</evidence>
<dbReference type="PANTHER" id="PTHR30472">
    <property type="entry name" value="FERRIC ENTEROBACTIN TRANSPORT SYSTEM PERMEASE PROTEIN"/>
    <property type="match status" value="1"/>
</dbReference>
<dbReference type="CDD" id="cd06550">
    <property type="entry name" value="TM_ABC_iron-siderophores_like"/>
    <property type="match status" value="1"/>
</dbReference>
<keyword evidence="3" id="KW-0813">Transport</keyword>
<evidence type="ECO:0000256" key="6">
    <source>
        <dbReference type="ARBA" id="ARBA00022989"/>
    </source>
</evidence>
<evidence type="ECO:0000256" key="4">
    <source>
        <dbReference type="ARBA" id="ARBA00022475"/>
    </source>
</evidence>
<organism evidence="9 10">
    <name type="scientific">Skermania pinensis</name>
    <dbReference type="NCBI Taxonomy" id="39122"/>
    <lineage>
        <taxon>Bacteria</taxon>
        <taxon>Bacillati</taxon>
        <taxon>Actinomycetota</taxon>
        <taxon>Actinomycetes</taxon>
        <taxon>Mycobacteriales</taxon>
        <taxon>Gordoniaceae</taxon>
        <taxon>Skermania</taxon>
    </lineage>
</organism>
<evidence type="ECO:0000256" key="2">
    <source>
        <dbReference type="ARBA" id="ARBA00007935"/>
    </source>
</evidence>
<dbReference type="Proteomes" id="UP000887023">
    <property type="component" value="Chromosome"/>
</dbReference>
<keyword evidence="7 8" id="KW-0472">Membrane</keyword>
<feature type="transmembrane region" description="Helical" evidence="8">
    <location>
        <begin position="318"/>
        <end position="337"/>
    </location>
</feature>
<feature type="transmembrane region" description="Helical" evidence="8">
    <location>
        <begin position="202"/>
        <end position="231"/>
    </location>
</feature>
<accession>A0ABX8SE66</accession>
<dbReference type="PANTHER" id="PTHR30472:SF1">
    <property type="entry name" value="FE(3+) DICITRATE TRANSPORT SYSTEM PERMEASE PROTEIN FECC-RELATED"/>
    <property type="match status" value="1"/>
</dbReference>
<dbReference type="SUPFAM" id="SSF81345">
    <property type="entry name" value="ABC transporter involved in vitamin B12 uptake, BtuC"/>
    <property type="match status" value="1"/>
</dbReference>
<evidence type="ECO:0000313" key="10">
    <source>
        <dbReference type="Proteomes" id="UP000887023"/>
    </source>
</evidence>
<protein>
    <submittedName>
        <fullName evidence="9">Iron chelate uptake ABC transporter family permease subunit</fullName>
    </submittedName>
</protein>
<dbReference type="Gene3D" id="1.10.3470.10">
    <property type="entry name" value="ABC transporter involved in vitamin B12 uptake, BtuC"/>
    <property type="match status" value="1"/>
</dbReference>
<sequence>MEVAAIGPPVPVVTSHRRWLWLGVASAALVLVCVLSLAVGTRGILLREVWDVLTGLTGTDDQLVVRELRIPRTLLGVVAGAALATCGALIQAATRNPLADTQILGINAGAGLAVVIAVAYLGVVDIWSYVWFAFVGAATAIVAVYALGARGRGGPTPLRLTLSGVALGAVMEGISSAIRLSKPRAFDTMRFWDAGTLADRPLTVVLAVAPFVVLGLVLAGSVVGSLNAVALGDDLAHTLGANVARTRAVSMVAVTLLAGAAVAACGPIGFVGLMVPHVVRWFVGPDQRWILGYSLICGPLLVLSADVLGRIVVAPGELPVGIVTAFVGAPMLLWLVARRRVSAL</sequence>
<comment type="similarity">
    <text evidence="2">Belongs to the binding-protein-dependent transport system permease family. FecCD subfamily.</text>
</comment>
<evidence type="ECO:0000256" key="8">
    <source>
        <dbReference type="SAM" id="Phobius"/>
    </source>
</evidence>